<comment type="caution">
    <text evidence="2">The sequence shown here is derived from an EMBL/GenBank/DDBJ whole genome shotgun (WGS) entry which is preliminary data.</text>
</comment>
<dbReference type="RefSeq" id="WP_409098087.1">
    <property type="nucleotide sequence ID" value="NZ_JBJVNE010000468.1"/>
</dbReference>
<protein>
    <submittedName>
        <fullName evidence="2">Uncharacterized protein</fullName>
    </submittedName>
</protein>
<evidence type="ECO:0000313" key="3">
    <source>
        <dbReference type="Proteomes" id="UP001631993"/>
    </source>
</evidence>
<organism evidence="2 3">
    <name type="scientific">Streptomyces galilaeus</name>
    <dbReference type="NCBI Taxonomy" id="33899"/>
    <lineage>
        <taxon>Bacteria</taxon>
        <taxon>Bacillati</taxon>
        <taxon>Actinomycetota</taxon>
        <taxon>Actinomycetes</taxon>
        <taxon>Kitasatosporales</taxon>
        <taxon>Streptomycetaceae</taxon>
        <taxon>Streptomyces</taxon>
    </lineage>
</organism>
<accession>A0ABW9IZK0</accession>
<proteinExistence type="predicted"/>
<evidence type="ECO:0000313" key="2">
    <source>
        <dbReference type="EMBL" id="MFM9653845.1"/>
    </source>
</evidence>
<feature type="region of interest" description="Disordered" evidence="1">
    <location>
        <begin position="1"/>
        <end position="54"/>
    </location>
</feature>
<sequence>AAFAQDAEKPTQSTVDAKPAPQAPTKKAGSKAETKSGDAKAGDEKSDAPAKPEPIYPYLSAAYGDWRFNGNSHKFTQYAMPPRGFYL</sequence>
<keyword evidence="3" id="KW-1185">Reference proteome</keyword>
<reference evidence="2 3" key="1">
    <citation type="submission" date="2024-12" db="EMBL/GenBank/DDBJ databases">
        <title>Forecasting of Potato common scab and diversities of Pathogenic streptomyces spp. in china.</title>
        <authorList>
            <person name="Handique U."/>
            <person name="Wu J."/>
        </authorList>
    </citation>
    <scope>NUCLEOTIDE SEQUENCE [LARGE SCALE GENOMIC DNA]</scope>
    <source>
        <strain evidence="2 3">ZRIMU1585</strain>
    </source>
</reference>
<name>A0ABW9IZK0_STRGJ</name>
<feature type="non-terminal residue" evidence="2">
    <location>
        <position position="1"/>
    </location>
</feature>
<evidence type="ECO:0000256" key="1">
    <source>
        <dbReference type="SAM" id="MobiDB-lite"/>
    </source>
</evidence>
<feature type="compositionally biased region" description="Low complexity" evidence="1">
    <location>
        <begin position="17"/>
        <end position="27"/>
    </location>
</feature>
<dbReference type="Proteomes" id="UP001631993">
    <property type="component" value="Unassembled WGS sequence"/>
</dbReference>
<dbReference type="EMBL" id="JBJVNE010000468">
    <property type="protein sequence ID" value="MFM9653845.1"/>
    <property type="molecule type" value="Genomic_DNA"/>
</dbReference>
<feature type="compositionally biased region" description="Basic and acidic residues" evidence="1">
    <location>
        <begin position="30"/>
        <end position="50"/>
    </location>
</feature>
<gene>
    <name evidence="2" type="ORF">ACKI1S_48640</name>
</gene>
<feature type="non-terminal residue" evidence="2">
    <location>
        <position position="87"/>
    </location>
</feature>